<reference evidence="1 2" key="1">
    <citation type="journal article" date="2021" name="Commun. Biol.">
        <title>The genome of Shorea leprosula (Dipterocarpaceae) highlights the ecological relevance of drought in aseasonal tropical rainforests.</title>
        <authorList>
            <person name="Ng K.K.S."/>
            <person name="Kobayashi M.J."/>
            <person name="Fawcett J.A."/>
            <person name="Hatakeyama M."/>
            <person name="Paape T."/>
            <person name="Ng C.H."/>
            <person name="Ang C.C."/>
            <person name="Tnah L.H."/>
            <person name="Lee C.T."/>
            <person name="Nishiyama T."/>
            <person name="Sese J."/>
            <person name="O'Brien M.J."/>
            <person name="Copetti D."/>
            <person name="Mohd Noor M.I."/>
            <person name="Ong R.C."/>
            <person name="Putra M."/>
            <person name="Sireger I.Z."/>
            <person name="Indrioko S."/>
            <person name="Kosugi Y."/>
            <person name="Izuno A."/>
            <person name="Isagi Y."/>
            <person name="Lee S.L."/>
            <person name="Shimizu K.K."/>
        </authorList>
    </citation>
    <scope>NUCLEOTIDE SEQUENCE [LARGE SCALE GENOMIC DNA]</scope>
    <source>
        <strain evidence="1">214</strain>
    </source>
</reference>
<evidence type="ECO:0000313" key="2">
    <source>
        <dbReference type="Proteomes" id="UP001054252"/>
    </source>
</evidence>
<proteinExistence type="predicted"/>
<gene>
    <name evidence="1" type="ORF">SLEP1_g43265</name>
</gene>
<dbReference type="EMBL" id="BPVZ01000108">
    <property type="protein sequence ID" value="GKV34933.1"/>
    <property type="molecule type" value="Genomic_DNA"/>
</dbReference>
<sequence length="60" mass="6635">MGINIEVDDKFTNSAFWNTTSAPLRLEWANIQGSSHSLPYTLEDSLISSHSSAQLSSLCY</sequence>
<name>A0AAV5LCF6_9ROSI</name>
<dbReference type="AlphaFoldDB" id="A0AAV5LCF6"/>
<protein>
    <submittedName>
        <fullName evidence="1">Uncharacterized protein</fullName>
    </submittedName>
</protein>
<comment type="caution">
    <text evidence="1">The sequence shown here is derived from an EMBL/GenBank/DDBJ whole genome shotgun (WGS) entry which is preliminary data.</text>
</comment>
<keyword evidence="2" id="KW-1185">Reference proteome</keyword>
<accession>A0AAV5LCF6</accession>
<dbReference type="Proteomes" id="UP001054252">
    <property type="component" value="Unassembled WGS sequence"/>
</dbReference>
<organism evidence="1 2">
    <name type="scientific">Rubroshorea leprosula</name>
    <dbReference type="NCBI Taxonomy" id="152421"/>
    <lineage>
        <taxon>Eukaryota</taxon>
        <taxon>Viridiplantae</taxon>
        <taxon>Streptophyta</taxon>
        <taxon>Embryophyta</taxon>
        <taxon>Tracheophyta</taxon>
        <taxon>Spermatophyta</taxon>
        <taxon>Magnoliopsida</taxon>
        <taxon>eudicotyledons</taxon>
        <taxon>Gunneridae</taxon>
        <taxon>Pentapetalae</taxon>
        <taxon>rosids</taxon>
        <taxon>malvids</taxon>
        <taxon>Malvales</taxon>
        <taxon>Dipterocarpaceae</taxon>
        <taxon>Rubroshorea</taxon>
    </lineage>
</organism>
<evidence type="ECO:0000313" key="1">
    <source>
        <dbReference type="EMBL" id="GKV34933.1"/>
    </source>
</evidence>